<evidence type="ECO:0000256" key="8">
    <source>
        <dbReference type="ARBA" id="ARBA00023125"/>
    </source>
</evidence>
<feature type="domain" description="RNA polymerase sigma factor 54 DNA-binding" evidence="13">
    <location>
        <begin position="317"/>
        <end position="471"/>
    </location>
</feature>
<dbReference type="GO" id="GO:0000428">
    <property type="term" value="C:DNA-directed RNA polymerase complex"/>
    <property type="evidence" value="ECO:0007669"/>
    <property type="project" value="UniProtKB-KW"/>
</dbReference>
<evidence type="ECO:0000256" key="5">
    <source>
        <dbReference type="ARBA" id="ARBA00022695"/>
    </source>
</evidence>
<keyword evidence="7 10" id="KW-0731">Sigma factor</keyword>
<feature type="domain" description="RNA polymerase sigma factor 54 core-binding" evidence="14">
    <location>
        <begin position="128"/>
        <end position="306"/>
    </location>
</feature>
<dbReference type="NCBIfam" id="TIGR02395">
    <property type="entry name" value="rpoN_sigma"/>
    <property type="match status" value="1"/>
</dbReference>
<evidence type="ECO:0000259" key="14">
    <source>
        <dbReference type="Pfam" id="PF04963"/>
    </source>
</evidence>
<evidence type="ECO:0000256" key="4">
    <source>
        <dbReference type="ARBA" id="ARBA00022679"/>
    </source>
</evidence>
<dbReference type="Gene3D" id="1.10.10.1330">
    <property type="entry name" value="RNA polymerase sigma-54 factor, core-binding domain"/>
    <property type="match status" value="1"/>
</dbReference>
<dbReference type="GO" id="GO:0016987">
    <property type="term" value="F:sigma factor activity"/>
    <property type="evidence" value="ECO:0007669"/>
    <property type="project" value="UniProtKB-KW"/>
</dbReference>
<dbReference type="EMBL" id="JAAVXB010000011">
    <property type="protein sequence ID" value="NKF24082.1"/>
    <property type="molecule type" value="Genomic_DNA"/>
</dbReference>
<keyword evidence="16" id="KW-1185">Reference proteome</keyword>
<dbReference type="AlphaFoldDB" id="A0A970B649"/>
<comment type="caution">
    <text evidence="15">The sequence shown here is derived from an EMBL/GenBank/DDBJ whole genome shotgun (WGS) entry which is preliminary data.</text>
</comment>
<dbReference type="GO" id="GO:0003677">
    <property type="term" value="F:DNA binding"/>
    <property type="evidence" value="ECO:0007669"/>
    <property type="project" value="UniProtKB-KW"/>
</dbReference>
<keyword evidence="5 10" id="KW-0548">Nucleotidyltransferase</keyword>
<dbReference type="InterPro" id="IPR007634">
    <property type="entry name" value="RNA_pol_sigma_54_DNA-bd"/>
</dbReference>
<accession>A0A970B649</accession>
<protein>
    <recommendedName>
        <fullName evidence="2 10">RNA polymerase sigma-54 factor</fullName>
    </recommendedName>
</protein>
<dbReference type="RefSeq" id="WP_168149407.1">
    <property type="nucleotide sequence ID" value="NZ_JAAVXB010000011.1"/>
</dbReference>
<comment type="similarity">
    <text evidence="1 10">Belongs to the sigma-54 factor family.</text>
</comment>
<keyword evidence="11" id="KW-0175">Coiled coil</keyword>
<dbReference type="Pfam" id="PF00309">
    <property type="entry name" value="Sigma54_AID"/>
    <property type="match status" value="1"/>
</dbReference>
<evidence type="ECO:0000256" key="9">
    <source>
        <dbReference type="ARBA" id="ARBA00023163"/>
    </source>
</evidence>
<dbReference type="Pfam" id="PF04963">
    <property type="entry name" value="Sigma54_CBD"/>
    <property type="match status" value="1"/>
</dbReference>
<reference evidence="15" key="1">
    <citation type="submission" date="2020-03" db="EMBL/GenBank/DDBJ databases">
        <title>Solimonas marina sp. nov., isolated from deep seawater of the Pacific Ocean.</title>
        <authorList>
            <person name="Liu X."/>
            <person name="Lai Q."/>
            <person name="Sun F."/>
            <person name="Gai Y."/>
            <person name="Li G."/>
            <person name="Shao Z."/>
        </authorList>
    </citation>
    <scope>NUCLEOTIDE SEQUENCE</scope>
    <source>
        <strain evidence="15">C16B3</strain>
    </source>
</reference>
<name>A0A970B649_9GAMM</name>
<keyword evidence="9 10" id="KW-0804">Transcription</keyword>
<evidence type="ECO:0000256" key="7">
    <source>
        <dbReference type="ARBA" id="ARBA00023082"/>
    </source>
</evidence>
<evidence type="ECO:0000256" key="2">
    <source>
        <dbReference type="ARBA" id="ARBA00019942"/>
    </source>
</evidence>
<dbReference type="PANTHER" id="PTHR32248:SF4">
    <property type="entry name" value="RNA POLYMERASE SIGMA-54 FACTOR"/>
    <property type="match status" value="1"/>
</dbReference>
<dbReference type="InterPro" id="IPR000394">
    <property type="entry name" value="RNA_pol_sigma_54"/>
</dbReference>
<evidence type="ECO:0000256" key="10">
    <source>
        <dbReference type="PIRNR" id="PIRNR000774"/>
    </source>
</evidence>
<dbReference type="GO" id="GO:0016779">
    <property type="term" value="F:nucleotidyltransferase activity"/>
    <property type="evidence" value="ECO:0007669"/>
    <property type="project" value="UniProtKB-KW"/>
</dbReference>
<keyword evidence="6 10" id="KW-0805">Transcription regulation</keyword>
<evidence type="ECO:0000256" key="12">
    <source>
        <dbReference type="SAM" id="MobiDB-lite"/>
    </source>
</evidence>
<dbReference type="PRINTS" id="PR00045">
    <property type="entry name" value="SIGMA54FCT"/>
</dbReference>
<gene>
    <name evidence="15" type="primary">rpoN</name>
    <name evidence="15" type="ORF">G7Y82_17355</name>
</gene>
<evidence type="ECO:0000259" key="13">
    <source>
        <dbReference type="Pfam" id="PF04552"/>
    </source>
</evidence>
<organism evidence="15 16">
    <name type="scientific">Solimonas marina</name>
    <dbReference type="NCBI Taxonomy" id="2714601"/>
    <lineage>
        <taxon>Bacteria</taxon>
        <taxon>Pseudomonadati</taxon>
        <taxon>Pseudomonadota</taxon>
        <taxon>Gammaproteobacteria</taxon>
        <taxon>Nevskiales</taxon>
        <taxon>Nevskiaceae</taxon>
        <taxon>Solimonas</taxon>
    </lineage>
</organism>
<comment type="function">
    <text evidence="10">Sigma factors are initiation factors that promote the attachment of RNA polymerase to specific initiation sites and are then released.</text>
</comment>
<feature type="region of interest" description="Disordered" evidence="12">
    <location>
        <begin position="88"/>
        <end position="108"/>
    </location>
</feature>
<dbReference type="Pfam" id="PF04552">
    <property type="entry name" value="Sigma54_DBD"/>
    <property type="match status" value="1"/>
</dbReference>
<dbReference type="InterPro" id="IPR038709">
    <property type="entry name" value="RpoN_core-bd_sf"/>
</dbReference>
<dbReference type="GO" id="GO:0006352">
    <property type="term" value="P:DNA-templated transcription initiation"/>
    <property type="evidence" value="ECO:0007669"/>
    <property type="project" value="InterPro"/>
</dbReference>
<dbReference type="PANTHER" id="PTHR32248">
    <property type="entry name" value="RNA POLYMERASE SIGMA-54 FACTOR"/>
    <property type="match status" value="1"/>
</dbReference>
<keyword evidence="8 10" id="KW-0238">DNA-binding</keyword>
<dbReference type="Gene3D" id="1.10.10.60">
    <property type="entry name" value="Homeodomain-like"/>
    <property type="match status" value="1"/>
</dbReference>
<evidence type="ECO:0000256" key="1">
    <source>
        <dbReference type="ARBA" id="ARBA00008798"/>
    </source>
</evidence>
<evidence type="ECO:0000256" key="11">
    <source>
        <dbReference type="SAM" id="Coils"/>
    </source>
</evidence>
<dbReference type="PROSITE" id="PS50044">
    <property type="entry name" value="SIGMA54_3"/>
    <property type="match status" value="1"/>
</dbReference>
<dbReference type="NCBIfam" id="NF009118">
    <property type="entry name" value="PRK12469.1"/>
    <property type="match status" value="1"/>
</dbReference>
<dbReference type="InterPro" id="IPR007046">
    <property type="entry name" value="RNA_pol_sigma_54_core-bd"/>
</dbReference>
<evidence type="ECO:0000313" key="15">
    <source>
        <dbReference type="EMBL" id="NKF24082.1"/>
    </source>
</evidence>
<evidence type="ECO:0000256" key="6">
    <source>
        <dbReference type="ARBA" id="ARBA00023015"/>
    </source>
</evidence>
<dbReference type="PROSITE" id="PS00718">
    <property type="entry name" value="SIGMA54_2"/>
    <property type="match status" value="1"/>
</dbReference>
<sequence length="484" mass="52391">MNKLNTQARISQQVAMTPQLLQSIRLLQLSTIELEQELQQALAQNVMLEGEDDEMGGVDVDPAADEAQRQDVEVSGVDPAAEARVEADYDWSTRDSWSGGEPPADADGESWEARLTAAPQTDARLVALEQLQLVVADERQAALCTAIVDAVDDNGYLTQPLDGIALESALRPLPDARELQAALALVQGVEPSGFAARDLRECLLLQLAALPAATPGRALAQQVVDAHLDALGAHDYAEVGNALGVDAVDLHAALDLILSLNPKPASALAAPADAALPDLIVSGTPGAWRVELNVERLPRVRVNAAYERMLGATAHRALRDQLQEARWLVRGLEMRHDTLLRTGRAIFERQAEFLARGEEGMASLTLREIADRIGMHESTVCRVTTNKWVATPWGVYELKAFFPSQIAGRGLESSGTAVKAMIRRIINAENATSPLSDGEITALLARQGIEVARRTVAKYREAMRIPPVKERLPRDAVRRLSVAG</sequence>
<proteinExistence type="inferred from homology"/>
<evidence type="ECO:0000256" key="3">
    <source>
        <dbReference type="ARBA" id="ARBA00022478"/>
    </source>
</evidence>
<keyword evidence="4 10" id="KW-0808">Transferase</keyword>
<dbReference type="Proteomes" id="UP000653472">
    <property type="component" value="Unassembled WGS sequence"/>
</dbReference>
<evidence type="ECO:0000313" key="16">
    <source>
        <dbReference type="Proteomes" id="UP000653472"/>
    </source>
</evidence>
<dbReference type="PIRSF" id="PIRSF000774">
    <property type="entry name" value="RpoN"/>
    <property type="match status" value="1"/>
</dbReference>
<keyword evidence="3 10" id="KW-0240">DNA-directed RNA polymerase</keyword>
<feature type="coiled-coil region" evidence="11">
    <location>
        <begin position="24"/>
        <end position="51"/>
    </location>
</feature>
<dbReference type="GO" id="GO:0001216">
    <property type="term" value="F:DNA-binding transcription activator activity"/>
    <property type="evidence" value="ECO:0007669"/>
    <property type="project" value="InterPro"/>
</dbReference>